<organism evidence="2 3">
    <name type="scientific">Brassica cretica</name>
    <name type="common">Mustard</name>
    <dbReference type="NCBI Taxonomy" id="69181"/>
    <lineage>
        <taxon>Eukaryota</taxon>
        <taxon>Viridiplantae</taxon>
        <taxon>Streptophyta</taxon>
        <taxon>Embryophyta</taxon>
        <taxon>Tracheophyta</taxon>
        <taxon>Spermatophyta</taxon>
        <taxon>Magnoliopsida</taxon>
        <taxon>eudicotyledons</taxon>
        <taxon>Gunneridae</taxon>
        <taxon>Pentapetalae</taxon>
        <taxon>rosids</taxon>
        <taxon>malvids</taxon>
        <taxon>Brassicales</taxon>
        <taxon>Brassicaceae</taxon>
        <taxon>Brassiceae</taxon>
        <taxon>Brassica</taxon>
    </lineage>
</organism>
<evidence type="ECO:0000313" key="3">
    <source>
        <dbReference type="Proteomes" id="UP000712600"/>
    </source>
</evidence>
<dbReference type="GO" id="GO:0045273">
    <property type="term" value="C:respiratory chain complex II (succinate dehydrogenase)"/>
    <property type="evidence" value="ECO:0007669"/>
    <property type="project" value="InterPro"/>
</dbReference>
<name>A0A8S9RRU6_BRACR</name>
<comment type="caution">
    <text evidence="2">The sequence shown here is derived from an EMBL/GenBank/DDBJ whole genome shotgun (WGS) entry which is preliminary data.</text>
</comment>
<sequence>MIIKSLPGPSHNVSFNTSPHFFNVFLADLKIGICSTTVEVRLLRSWEGGGELIYVDMQFLDAKCVCILQQLIQPYRTNLEALPSAVVHDTKNTISKNTEEKAGQEAGSDH</sequence>
<protein>
    <submittedName>
        <fullName evidence="2">Uncharacterized protein</fullName>
    </submittedName>
</protein>
<dbReference type="Proteomes" id="UP000712600">
    <property type="component" value="Unassembled WGS sequence"/>
</dbReference>
<reference evidence="2" key="1">
    <citation type="submission" date="2019-12" db="EMBL/GenBank/DDBJ databases">
        <title>Genome sequencing and annotation of Brassica cretica.</title>
        <authorList>
            <person name="Studholme D.J."/>
            <person name="Sarris P."/>
        </authorList>
    </citation>
    <scope>NUCLEOTIDE SEQUENCE</scope>
    <source>
        <strain evidence="2">PFS-109/04</strain>
        <tissue evidence="2">Leaf</tissue>
    </source>
</reference>
<feature type="region of interest" description="Disordered" evidence="1">
    <location>
        <begin position="90"/>
        <end position="110"/>
    </location>
</feature>
<feature type="compositionally biased region" description="Basic and acidic residues" evidence="1">
    <location>
        <begin position="97"/>
        <end position="110"/>
    </location>
</feature>
<gene>
    <name evidence="2" type="ORF">F2Q69_00063613</name>
</gene>
<dbReference type="InterPro" id="IPR025397">
    <property type="entry name" value="SDH5"/>
</dbReference>
<dbReference type="Pfam" id="PF14290">
    <property type="entry name" value="SDH5_plant"/>
    <property type="match status" value="1"/>
</dbReference>
<dbReference type="EMBL" id="QGKX02000095">
    <property type="protein sequence ID" value="KAF3575341.1"/>
    <property type="molecule type" value="Genomic_DNA"/>
</dbReference>
<accession>A0A8S9RRU6</accession>
<evidence type="ECO:0000256" key="1">
    <source>
        <dbReference type="SAM" id="MobiDB-lite"/>
    </source>
</evidence>
<dbReference type="AlphaFoldDB" id="A0A8S9RRU6"/>
<proteinExistence type="predicted"/>
<dbReference type="GO" id="GO:0006099">
    <property type="term" value="P:tricarboxylic acid cycle"/>
    <property type="evidence" value="ECO:0007669"/>
    <property type="project" value="InterPro"/>
</dbReference>
<evidence type="ECO:0000313" key="2">
    <source>
        <dbReference type="EMBL" id="KAF3575341.1"/>
    </source>
</evidence>